<evidence type="ECO:0000256" key="6">
    <source>
        <dbReference type="ARBA" id="ARBA00023002"/>
    </source>
</evidence>
<dbReference type="EC" id="1.6.5.9" evidence="2"/>
<feature type="domain" description="External alternative NADH-ubiquinone oxidoreductase-like C-terminal" evidence="12">
    <location>
        <begin position="535"/>
        <end position="609"/>
    </location>
</feature>
<dbReference type="SUPFAM" id="SSF51905">
    <property type="entry name" value="FAD/NAD(P)-binding domain"/>
    <property type="match status" value="2"/>
</dbReference>
<evidence type="ECO:0000256" key="8">
    <source>
        <dbReference type="ARBA" id="ARBA00047599"/>
    </source>
</evidence>
<dbReference type="GO" id="GO:0005739">
    <property type="term" value="C:mitochondrion"/>
    <property type="evidence" value="ECO:0007669"/>
    <property type="project" value="UniProtKB-ARBA"/>
</dbReference>
<evidence type="ECO:0000313" key="13">
    <source>
        <dbReference type="EMBL" id="KAL3764987.1"/>
    </source>
</evidence>
<protein>
    <recommendedName>
        <fullName evidence="2">NADH:ubiquinone reductase (non-electrogenic)</fullName>
        <ecNumber evidence="2">1.6.5.9</ecNumber>
    </recommendedName>
</protein>
<evidence type="ECO:0000256" key="5">
    <source>
        <dbReference type="ARBA" id="ARBA00022946"/>
    </source>
</evidence>
<keyword evidence="7" id="KW-0520">NAD</keyword>
<evidence type="ECO:0000259" key="12">
    <source>
        <dbReference type="Pfam" id="PF22366"/>
    </source>
</evidence>
<dbReference type="AlphaFoldDB" id="A0ABD3MNC4"/>
<dbReference type="Proteomes" id="UP001530315">
    <property type="component" value="Unassembled WGS sequence"/>
</dbReference>
<feature type="domain" description="FAD/NAD(P)-binding" evidence="11">
    <location>
        <begin position="126"/>
        <end position="474"/>
    </location>
</feature>
<dbReference type="InterPro" id="IPR045024">
    <property type="entry name" value="NDH-2"/>
</dbReference>
<keyword evidence="5" id="KW-0809">Transit peptide</keyword>
<comment type="catalytic activity">
    <reaction evidence="8">
        <text>a quinone + NADH + H(+) = a quinol + NAD(+)</text>
        <dbReference type="Rhea" id="RHEA:46160"/>
        <dbReference type="ChEBI" id="CHEBI:15378"/>
        <dbReference type="ChEBI" id="CHEBI:24646"/>
        <dbReference type="ChEBI" id="CHEBI:57540"/>
        <dbReference type="ChEBI" id="CHEBI:57945"/>
        <dbReference type="ChEBI" id="CHEBI:132124"/>
        <dbReference type="EC" id="1.6.5.9"/>
    </reaction>
</comment>
<dbReference type="PANTHER" id="PTHR43706:SF47">
    <property type="entry name" value="EXTERNAL NADH-UBIQUINONE OXIDOREDUCTASE 1, MITOCHONDRIAL-RELATED"/>
    <property type="match status" value="1"/>
</dbReference>
<sequence>MRAASSSPLLPLVLVLLLSADSRAFTTSRPMRSSSSLRDALKEDVEVVVVDAGSSSKSASAVPIVESSSSGGGVRTTGAVVARERTDRATKARPYPLFLAEKAASLFVDPILSSPPPPSSSGEKETIVVLGTGWGAASFLKNVDTDRYDVTVISPRNYFVFTPMLAGASVGTVDFKSITEPIREINNRAKYVEASATSIDTTKRTVSCVSVSCEGNSCETIEFDVAYDRLLFSVGARTTTFGTPGVEEYCNYLKQVGDAQQIKNAIVNCFENASLPARASTPEMIERELTFVIVGAGPTGVEFAAELLDFIEGDGPRYYKELLPYVRIKIVEAAPTILRPFEDGMKDEAMRRLTRDIEIPGVPTIRPLEVLLNKQVSEVSAKYIYFKDGDRLHYGMALWAAGIGPLPLTTSLIEELGDTEQSTAQKEFARGRLGVDPWLRVIGGRGRIFSLGDCSCVSNTPSLPATAQVASQQGEYLGRLLSNDYRIDEAGDDSSSLLPPMVLDRDQPRSLSERIASLTMGDDEIAAPFQFLDLGILAYTGSGSALAQVQVAPGKGDPTSETWNPVRLQIKGKLGFGLWRSIYLWKQTSPKNVVLVTLDWIKVKLFGRDISIL</sequence>
<evidence type="ECO:0000256" key="4">
    <source>
        <dbReference type="ARBA" id="ARBA00022827"/>
    </source>
</evidence>
<evidence type="ECO:0000313" key="14">
    <source>
        <dbReference type="Proteomes" id="UP001530315"/>
    </source>
</evidence>
<dbReference type="InterPro" id="IPR054585">
    <property type="entry name" value="NDH2-like_C"/>
</dbReference>
<dbReference type="InterPro" id="IPR036188">
    <property type="entry name" value="FAD/NAD-bd_sf"/>
</dbReference>
<feature type="chain" id="PRO_5044800702" description="NADH:ubiquinone reductase (non-electrogenic)" evidence="10">
    <location>
        <begin position="25"/>
        <end position="613"/>
    </location>
</feature>
<evidence type="ECO:0000256" key="3">
    <source>
        <dbReference type="ARBA" id="ARBA00022630"/>
    </source>
</evidence>
<keyword evidence="10" id="KW-0732">Signal</keyword>
<evidence type="ECO:0000256" key="2">
    <source>
        <dbReference type="ARBA" id="ARBA00012637"/>
    </source>
</evidence>
<dbReference type="PANTHER" id="PTHR43706">
    <property type="entry name" value="NADH DEHYDROGENASE"/>
    <property type="match status" value="1"/>
</dbReference>
<reference evidence="13 14" key="1">
    <citation type="submission" date="2024-10" db="EMBL/GenBank/DDBJ databases">
        <title>Updated reference genomes for cyclostephanoid diatoms.</title>
        <authorList>
            <person name="Roberts W.R."/>
            <person name="Alverson A.J."/>
        </authorList>
    </citation>
    <scope>NUCLEOTIDE SEQUENCE [LARGE SCALE GENOMIC DNA]</scope>
    <source>
        <strain evidence="13 14">AJA276-08</strain>
    </source>
</reference>
<dbReference type="Pfam" id="PF22366">
    <property type="entry name" value="NDH2_C"/>
    <property type="match status" value="1"/>
</dbReference>
<dbReference type="InterPro" id="IPR023753">
    <property type="entry name" value="FAD/NAD-binding_dom"/>
</dbReference>
<evidence type="ECO:0000256" key="9">
    <source>
        <dbReference type="ARBA" id="ARBA00049010"/>
    </source>
</evidence>
<comment type="caution">
    <text evidence="13">The sequence shown here is derived from an EMBL/GenBank/DDBJ whole genome shotgun (WGS) entry which is preliminary data.</text>
</comment>
<dbReference type="EMBL" id="JALLAZ020001760">
    <property type="protein sequence ID" value="KAL3764987.1"/>
    <property type="molecule type" value="Genomic_DNA"/>
</dbReference>
<organism evidence="13 14">
    <name type="scientific">Stephanodiscus triporus</name>
    <dbReference type="NCBI Taxonomy" id="2934178"/>
    <lineage>
        <taxon>Eukaryota</taxon>
        <taxon>Sar</taxon>
        <taxon>Stramenopiles</taxon>
        <taxon>Ochrophyta</taxon>
        <taxon>Bacillariophyta</taxon>
        <taxon>Coscinodiscophyceae</taxon>
        <taxon>Thalassiosirophycidae</taxon>
        <taxon>Stephanodiscales</taxon>
        <taxon>Stephanodiscaceae</taxon>
        <taxon>Stephanodiscus</taxon>
    </lineage>
</organism>
<keyword evidence="6" id="KW-0560">Oxidoreductase</keyword>
<accession>A0ABD3MNC4</accession>
<comment type="similarity">
    <text evidence="1">Belongs to the NADH dehydrogenase family.</text>
</comment>
<evidence type="ECO:0000259" key="11">
    <source>
        <dbReference type="Pfam" id="PF07992"/>
    </source>
</evidence>
<proteinExistence type="inferred from homology"/>
<evidence type="ECO:0000256" key="1">
    <source>
        <dbReference type="ARBA" id="ARBA00005272"/>
    </source>
</evidence>
<feature type="signal peptide" evidence="10">
    <location>
        <begin position="1"/>
        <end position="24"/>
    </location>
</feature>
<dbReference type="Gene3D" id="3.50.50.100">
    <property type="match status" value="1"/>
</dbReference>
<name>A0ABD3MNC4_9STRA</name>
<gene>
    <name evidence="13" type="ORF">ACHAW5_001837</name>
</gene>
<evidence type="ECO:0000256" key="7">
    <source>
        <dbReference type="ARBA" id="ARBA00023027"/>
    </source>
</evidence>
<evidence type="ECO:0000256" key="10">
    <source>
        <dbReference type="SAM" id="SignalP"/>
    </source>
</evidence>
<dbReference type="GO" id="GO:0050136">
    <property type="term" value="F:NADH dehydrogenase (quinone) (non-electrogenic) activity"/>
    <property type="evidence" value="ECO:0007669"/>
    <property type="project" value="UniProtKB-EC"/>
</dbReference>
<keyword evidence="3" id="KW-0285">Flavoprotein</keyword>
<keyword evidence="14" id="KW-1185">Reference proteome</keyword>
<dbReference type="Pfam" id="PF07992">
    <property type="entry name" value="Pyr_redox_2"/>
    <property type="match status" value="1"/>
</dbReference>
<keyword evidence="4" id="KW-0274">FAD</keyword>
<comment type="catalytic activity">
    <reaction evidence="9">
        <text>a ubiquinone + NADH + H(+) = a ubiquinol + NAD(+)</text>
        <dbReference type="Rhea" id="RHEA:23152"/>
        <dbReference type="Rhea" id="RHEA-COMP:9565"/>
        <dbReference type="Rhea" id="RHEA-COMP:9566"/>
        <dbReference type="ChEBI" id="CHEBI:15378"/>
        <dbReference type="ChEBI" id="CHEBI:16389"/>
        <dbReference type="ChEBI" id="CHEBI:17976"/>
        <dbReference type="ChEBI" id="CHEBI:57540"/>
        <dbReference type="ChEBI" id="CHEBI:57945"/>
    </reaction>
</comment>